<accession>A0A917Q1C4</accession>
<dbReference type="AlphaFoldDB" id="A0A917Q1C4"/>
<reference evidence="1" key="1">
    <citation type="journal article" date="2014" name="Int. J. Syst. Evol. Microbiol.">
        <title>Complete genome sequence of Corynebacterium casei LMG S-19264T (=DSM 44701T), isolated from a smear-ripened cheese.</title>
        <authorList>
            <consortium name="US DOE Joint Genome Institute (JGI-PGF)"/>
            <person name="Walter F."/>
            <person name="Albersmeier A."/>
            <person name="Kalinowski J."/>
            <person name="Ruckert C."/>
        </authorList>
    </citation>
    <scope>NUCLEOTIDE SEQUENCE</scope>
    <source>
        <strain evidence="1">JCM 30078</strain>
    </source>
</reference>
<evidence type="ECO:0000313" key="1">
    <source>
        <dbReference type="EMBL" id="GGK05186.1"/>
    </source>
</evidence>
<proteinExistence type="predicted"/>
<keyword evidence="2" id="KW-1185">Reference proteome</keyword>
<dbReference type="Proteomes" id="UP000635983">
    <property type="component" value="Unassembled WGS sequence"/>
</dbReference>
<comment type="caution">
    <text evidence="1">The sequence shown here is derived from an EMBL/GenBank/DDBJ whole genome shotgun (WGS) entry which is preliminary data.</text>
</comment>
<reference evidence="1" key="2">
    <citation type="submission" date="2020-09" db="EMBL/GenBank/DDBJ databases">
        <authorList>
            <person name="Sun Q."/>
            <person name="Ohkuma M."/>
        </authorList>
    </citation>
    <scope>NUCLEOTIDE SEQUENCE</scope>
    <source>
        <strain evidence="1">JCM 30078</strain>
    </source>
</reference>
<sequence length="71" mass="7627">MWERAMPAMLSHGTLSHEEYAARFPHKSRDQPDLAFQRASAASGIGCRHAITTTPIAPSAISIGSACPLIH</sequence>
<dbReference type="EMBL" id="BMPO01000008">
    <property type="protein sequence ID" value="GGK05186.1"/>
    <property type="molecule type" value="Genomic_DNA"/>
</dbReference>
<name>A0A917Q1C4_9PSED</name>
<organism evidence="1 2">
    <name type="scientific">Pseudomonas matsuisoli</name>
    <dbReference type="NCBI Taxonomy" id="1515666"/>
    <lineage>
        <taxon>Bacteria</taxon>
        <taxon>Pseudomonadati</taxon>
        <taxon>Pseudomonadota</taxon>
        <taxon>Gammaproteobacteria</taxon>
        <taxon>Pseudomonadales</taxon>
        <taxon>Pseudomonadaceae</taxon>
        <taxon>Pseudomonas</taxon>
    </lineage>
</organism>
<gene>
    <name evidence="1" type="ORF">GCM10009304_34120</name>
</gene>
<evidence type="ECO:0000313" key="2">
    <source>
        <dbReference type="Proteomes" id="UP000635983"/>
    </source>
</evidence>
<protein>
    <submittedName>
        <fullName evidence="1">Uncharacterized protein</fullName>
    </submittedName>
</protein>